<dbReference type="PROSITE" id="PS51257">
    <property type="entry name" value="PROKAR_LIPOPROTEIN"/>
    <property type="match status" value="1"/>
</dbReference>
<reference evidence="4" key="1">
    <citation type="submission" date="2017-04" db="EMBL/GenBank/DDBJ databases">
        <authorList>
            <person name="Varghese N."/>
            <person name="Submissions S."/>
        </authorList>
    </citation>
    <scope>NUCLEOTIDE SEQUENCE [LARGE SCALE GENOMIC DNA]</scope>
    <source>
        <strain evidence="4">RKEM611</strain>
    </source>
</reference>
<keyword evidence="2" id="KW-0732">Signal</keyword>
<sequence length="144" mass="15436">MHKLIVVNLTALLLGSSLVACSDQVTQNRPSTAEESGSESQGELENKEANRIDNLLDREGNNPNESAVDSGTENFETPPQVLANTPEDISKALEMTLLTIDGVIAKSSGDLVEFLQTTRESVELLKEEYDLNVSGMGSTADSVP</sequence>
<feature type="signal peptide" evidence="2">
    <location>
        <begin position="1"/>
        <end position="22"/>
    </location>
</feature>
<evidence type="ECO:0000313" key="4">
    <source>
        <dbReference type="Proteomes" id="UP000192907"/>
    </source>
</evidence>
<evidence type="ECO:0000256" key="1">
    <source>
        <dbReference type="SAM" id="MobiDB-lite"/>
    </source>
</evidence>
<feature type="compositionally biased region" description="Basic and acidic residues" evidence="1">
    <location>
        <begin position="44"/>
        <end position="60"/>
    </location>
</feature>
<feature type="compositionally biased region" description="Low complexity" evidence="1">
    <location>
        <begin position="34"/>
        <end position="43"/>
    </location>
</feature>
<feature type="chain" id="PRO_5012576879" evidence="2">
    <location>
        <begin position="23"/>
        <end position="144"/>
    </location>
</feature>
<keyword evidence="4" id="KW-1185">Reference proteome</keyword>
<gene>
    <name evidence="3" type="ORF">SAMN06296036_10285</name>
</gene>
<evidence type="ECO:0000313" key="3">
    <source>
        <dbReference type="EMBL" id="SME94076.1"/>
    </source>
</evidence>
<accession>A0A1Y6BB64</accession>
<proteinExistence type="predicted"/>
<organism evidence="3 4">
    <name type="scientific">Pseudobacteriovorax antillogorgiicola</name>
    <dbReference type="NCBI Taxonomy" id="1513793"/>
    <lineage>
        <taxon>Bacteria</taxon>
        <taxon>Pseudomonadati</taxon>
        <taxon>Bdellovibrionota</taxon>
        <taxon>Oligoflexia</taxon>
        <taxon>Oligoflexales</taxon>
        <taxon>Pseudobacteriovoracaceae</taxon>
        <taxon>Pseudobacteriovorax</taxon>
    </lineage>
</organism>
<feature type="region of interest" description="Disordered" evidence="1">
    <location>
        <begin position="28"/>
        <end position="87"/>
    </location>
</feature>
<dbReference type="RefSeq" id="WP_132315587.1">
    <property type="nucleotide sequence ID" value="NZ_FWZT01000002.1"/>
</dbReference>
<dbReference type="AlphaFoldDB" id="A0A1Y6BB64"/>
<feature type="compositionally biased region" description="Polar residues" evidence="1">
    <location>
        <begin position="61"/>
        <end position="77"/>
    </location>
</feature>
<dbReference type="Proteomes" id="UP000192907">
    <property type="component" value="Unassembled WGS sequence"/>
</dbReference>
<evidence type="ECO:0000256" key="2">
    <source>
        <dbReference type="SAM" id="SignalP"/>
    </source>
</evidence>
<name>A0A1Y6BB64_9BACT</name>
<dbReference type="EMBL" id="FWZT01000002">
    <property type="protein sequence ID" value="SME94076.1"/>
    <property type="molecule type" value="Genomic_DNA"/>
</dbReference>
<protein>
    <submittedName>
        <fullName evidence="3">Uncharacterized protein</fullName>
    </submittedName>
</protein>